<feature type="region of interest" description="Disordered" evidence="12">
    <location>
        <begin position="286"/>
        <end position="361"/>
    </location>
</feature>
<feature type="compositionally biased region" description="Acidic residues" evidence="12">
    <location>
        <begin position="127"/>
        <end position="157"/>
    </location>
</feature>
<dbReference type="Gene3D" id="2.40.10.230">
    <property type="entry name" value="Probable tRNA pseudouridine synthase domain"/>
    <property type="match status" value="1"/>
</dbReference>
<dbReference type="OrthoDB" id="21550at2759"/>
<keyword evidence="5" id="KW-0698">rRNA processing</keyword>
<dbReference type="InterPro" id="IPR009000">
    <property type="entry name" value="Transl_B-barrel_sf"/>
</dbReference>
<dbReference type="EMBL" id="HG793131">
    <property type="protein sequence ID" value="CDK29689.1"/>
    <property type="molecule type" value="Genomic_DNA"/>
</dbReference>
<evidence type="ECO:0000256" key="6">
    <source>
        <dbReference type="ARBA" id="ARBA00022553"/>
    </source>
</evidence>
<evidence type="ECO:0000313" key="13">
    <source>
        <dbReference type="EMBL" id="CDK29689.1"/>
    </source>
</evidence>
<evidence type="ECO:0000256" key="12">
    <source>
        <dbReference type="SAM" id="MobiDB-lite"/>
    </source>
</evidence>
<evidence type="ECO:0000256" key="3">
    <source>
        <dbReference type="ARBA" id="ARBA00021438"/>
    </source>
</evidence>
<dbReference type="HOGENOM" id="CLU_493516_0_0_1"/>
<comment type="subunit">
    <text evidence="10">During assembly of the complex, component of the small nucleolar ribonucleoprotein particles containing H/ACA-type snoRNAs (H/ACA snoRNPs) which contains CBF5, NAF1, NHP2 and NOP10 proteins. Interacts with SHQ1. Interacts directly with CBF5. Interacts with hyperphosphorylated C-terminal domain (CTD) of RNA polymerase II large subunit (RPB1).</text>
</comment>
<evidence type="ECO:0000256" key="5">
    <source>
        <dbReference type="ARBA" id="ARBA00022552"/>
    </source>
</evidence>
<dbReference type="GO" id="GO:0000493">
    <property type="term" value="P:box H/ACA snoRNP assembly"/>
    <property type="evidence" value="ECO:0007669"/>
    <property type="project" value="InterPro"/>
</dbReference>
<dbReference type="PANTHER" id="PTHR31633:SF1">
    <property type="entry name" value="H_ACA RIBONUCLEOPROTEIN COMPLEX NON-CORE SUBUNIT NAF1"/>
    <property type="match status" value="1"/>
</dbReference>
<dbReference type="AlphaFoldDB" id="W6MSJ9"/>
<comment type="function">
    <text evidence="9">RNA-binding protein required for the maturation of box H/ACA snoRNPs complex and ribosome biogenesis. During assembly of the H/ACA snoRNPs complex, it associates with the complex and disappears during maturation of the complex and is replaced by GAR1 to yield mature H/ACA snoRNPs complex. Acts as a competitive binder for CBF5 probably required to prevent non-cognate RNAs from being loaded during transport of the particle by inducing a non-productive conformation of CBF5.</text>
</comment>
<dbReference type="GO" id="GO:0006364">
    <property type="term" value="P:rRNA processing"/>
    <property type="evidence" value="ECO:0007669"/>
    <property type="project" value="UniProtKB-KW"/>
</dbReference>
<organism evidence="13 14">
    <name type="scientific">Kuraishia capsulata CBS 1993</name>
    <dbReference type="NCBI Taxonomy" id="1382522"/>
    <lineage>
        <taxon>Eukaryota</taxon>
        <taxon>Fungi</taxon>
        <taxon>Dikarya</taxon>
        <taxon>Ascomycota</taxon>
        <taxon>Saccharomycotina</taxon>
        <taxon>Pichiomycetes</taxon>
        <taxon>Pichiales</taxon>
        <taxon>Pichiaceae</taxon>
        <taxon>Kuraishia</taxon>
    </lineage>
</organism>
<dbReference type="Pfam" id="PF04410">
    <property type="entry name" value="Gar1"/>
    <property type="match status" value="1"/>
</dbReference>
<keyword evidence="4" id="KW-0690">Ribosome biogenesis</keyword>
<feature type="compositionally biased region" description="Low complexity" evidence="12">
    <location>
        <begin position="488"/>
        <end position="523"/>
    </location>
</feature>
<dbReference type="SUPFAM" id="SSF50447">
    <property type="entry name" value="Translation proteins"/>
    <property type="match status" value="1"/>
</dbReference>
<dbReference type="RefSeq" id="XP_022461672.1">
    <property type="nucleotide sequence ID" value="XM_022601318.1"/>
</dbReference>
<evidence type="ECO:0000256" key="8">
    <source>
        <dbReference type="ARBA" id="ARBA00023242"/>
    </source>
</evidence>
<evidence type="ECO:0000256" key="10">
    <source>
        <dbReference type="ARBA" id="ARBA00065983"/>
    </source>
</evidence>
<accession>W6MSJ9</accession>
<reference evidence="13" key="2">
    <citation type="submission" date="2014-02" db="EMBL/GenBank/DDBJ databases">
        <title>Complete DNA sequence of /Kuraishia capsulata/ illustrates novel genomic features among budding yeasts (/Saccharomycotina/).</title>
        <authorList>
            <person name="Morales L."/>
            <person name="Noel B."/>
            <person name="Porcel B."/>
            <person name="Marcet-Houben M."/>
            <person name="Hullo M-F."/>
            <person name="Sacerdot C."/>
            <person name="Tekaia F."/>
            <person name="Leh-Louis V."/>
            <person name="Despons L."/>
            <person name="Khanna V."/>
            <person name="Aury J-M."/>
            <person name="Barbe V."/>
            <person name="Couloux A."/>
            <person name="Labadie K."/>
            <person name="Pelletier E."/>
            <person name="Souciet J-L."/>
            <person name="Boekhout T."/>
            <person name="Gabaldon T."/>
            <person name="Wincker P."/>
            <person name="Dujon B."/>
        </authorList>
    </citation>
    <scope>NUCLEOTIDE SEQUENCE</scope>
    <source>
        <strain evidence="13">CBS 1993</strain>
    </source>
</reference>
<evidence type="ECO:0000313" key="14">
    <source>
        <dbReference type="Proteomes" id="UP000019384"/>
    </source>
</evidence>
<dbReference type="Proteomes" id="UP000019384">
    <property type="component" value="Unassembled WGS sequence"/>
</dbReference>
<evidence type="ECO:0000256" key="2">
    <source>
        <dbReference type="ARBA" id="ARBA00009801"/>
    </source>
</evidence>
<feature type="region of interest" description="Disordered" evidence="12">
    <location>
        <begin position="1"/>
        <end position="52"/>
    </location>
</feature>
<comment type="subcellular location">
    <subcellularLocation>
        <location evidence="1">Nucleus</location>
    </subcellularLocation>
</comment>
<feature type="compositionally biased region" description="Polar residues" evidence="12">
    <location>
        <begin position="346"/>
        <end position="361"/>
    </location>
</feature>
<dbReference type="GO" id="GO:0001522">
    <property type="term" value="P:pseudouridine synthesis"/>
    <property type="evidence" value="ECO:0007669"/>
    <property type="project" value="InterPro"/>
</dbReference>
<name>W6MSJ9_9ASCO</name>
<keyword evidence="7" id="KW-0694">RNA-binding</keyword>
<sequence>MQSSEQNKTESSDNAGIAVAGSEGITSEIPAVESVEPITSLSEAASGTQIESDIIETQEITESAKARFAIISENLEEKSQHQNNEDEEQKTEITHYSSDEFEVGELSSDSEKSDDSDSDSDTSSSDESSEEEIDDDDDMQGAGDSGEELEDAGDEVNDGPIISKNEVVDEAAPTLPEDFKIDSTTPLEYVGNISAVVEQNVIIKANGSGEFRVLKENSILCLEDRSPLGMVFEVFGRLQSPLYRVKFNSDADALKYKERKGSKVFYVIPNSEFILTDSIKGIKGTDASNCHDEELPEDEQEFSDDEKEQASKQQKKKKNKSKKPKTKAMGERPASHNLPSDPYRSQYVSLPNPGSSLPQARTEPINNQQVHQQMLMFQRLPQNQPLPPFNNMQGNMQGNLLGNMESFPPYNSQKIYPNVQNVNPVQQASLMNQISQLNPQQLNVLAQLSTQFSSQQGAPMPMQNQNQNQVYPGFNPQLGVPQYGQNNYGQSYSQPQFQGSQPQPGAPGQQGPQGQPGQPGAQFHSPDSNQYSYPHQQQYYPFNGNQRGPGPN</sequence>
<dbReference type="InterPro" id="IPR007504">
    <property type="entry name" value="H/ACA_rnp_Gar1/Naf1"/>
</dbReference>
<feature type="compositionally biased region" description="Basic residues" evidence="12">
    <location>
        <begin position="313"/>
        <end position="326"/>
    </location>
</feature>
<dbReference type="PANTHER" id="PTHR31633">
    <property type="entry name" value="H/ACA RIBONUCLEOPROTEIN COMPLEX NON-CORE SUBUNIT NAF1"/>
    <property type="match status" value="1"/>
</dbReference>
<evidence type="ECO:0000256" key="7">
    <source>
        <dbReference type="ARBA" id="ARBA00022884"/>
    </source>
</evidence>
<evidence type="ECO:0000256" key="9">
    <source>
        <dbReference type="ARBA" id="ARBA00054735"/>
    </source>
</evidence>
<dbReference type="STRING" id="1382522.W6MSJ9"/>
<keyword evidence="8" id="KW-0539">Nucleus</keyword>
<feature type="region of interest" description="Disordered" evidence="12">
    <location>
        <begin position="71"/>
        <end position="167"/>
    </location>
</feature>
<dbReference type="InterPro" id="IPR038664">
    <property type="entry name" value="Gar1/Naf1_Cbf5-bd_sf"/>
</dbReference>
<comment type="similarity">
    <text evidence="2">Belongs to the NAF1 family.</text>
</comment>
<feature type="compositionally biased region" description="Polar residues" evidence="12">
    <location>
        <begin position="37"/>
        <end position="51"/>
    </location>
</feature>
<dbReference type="GO" id="GO:0005732">
    <property type="term" value="C:sno(s)RNA-containing ribonucleoprotein complex"/>
    <property type="evidence" value="ECO:0007669"/>
    <property type="project" value="InterPro"/>
</dbReference>
<dbReference type="FunFam" id="2.40.10.230:FF:000002">
    <property type="entry name" value="H/ACA ribonucleoprotein complex non-core subunit NAF1"/>
    <property type="match status" value="1"/>
</dbReference>
<dbReference type="GO" id="GO:0005634">
    <property type="term" value="C:nucleus"/>
    <property type="evidence" value="ECO:0007669"/>
    <property type="project" value="UniProtKB-SubCell"/>
</dbReference>
<dbReference type="GO" id="GO:0003723">
    <property type="term" value="F:RNA binding"/>
    <property type="evidence" value="ECO:0007669"/>
    <property type="project" value="UniProtKB-KW"/>
</dbReference>
<gene>
    <name evidence="13" type="ORF">KUCA_T00005682001</name>
</gene>
<feature type="compositionally biased region" description="Basic and acidic residues" evidence="12">
    <location>
        <begin position="75"/>
        <end position="84"/>
    </location>
</feature>
<feature type="compositionally biased region" description="Low complexity" evidence="12">
    <location>
        <begin position="530"/>
        <end position="541"/>
    </location>
</feature>
<feature type="compositionally biased region" description="Acidic residues" evidence="12">
    <location>
        <begin position="294"/>
        <end position="307"/>
    </location>
</feature>
<proteinExistence type="inferred from homology"/>
<evidence type="ECO:0000256" key="4">
    <source>
        <dbReference type="ARBA" id="ARBA00022517"/>
    </source>
</evidence>
<dbReference type="InterPro" id="IPR040309">
    <property type="entry name" value="Naf1"/>
</dbReference>
<feature type="region of interest" description="Disordered" evidence="12">
    <location>
        <begin position="455"/>
        <end position="552"/>
    </location>
</feature>
<dbReference type="GeneID" id="34523060"/>
<evidence type="ECO:0000256" key="11">
    <source>
        <dbReference type="ARBA" id="ARBA00076743"/>
    </source>
</evidence>
<protein>
    <recommendedName>
        <fullName evidence="3">H/ACA ribonucleoprotein complex non-core subunit NAF1</fullName>
    </recommendedName>
    <alternativeName>
        <fullName evidence="11">Nuclear assembly factor 1</fullName>
    </alternativeName>
</protein>
<keyword evidence="14" id="KW-1185">Reference proteome</keyword>
<reference evidence="13" key="1">
    <citation type="submission" date="2013-12" db="EMBL/GenBank/DDBJ databases">
        <authorList>
            <person name="Genoscope - CEA"/>
        </authorList>
    </citation>
    <scope>NUCLEOTIDE SEQUENCE</scope>
    <source>
        <strain evidence="13">CBS 1993</strain>
    </source>
</reference>
<keyword evidence="6" id="KW-0597">Phosphoprotein</keyword>
<evidence type="ECO:0000256" key="1">
    <source>
        <dbReference type="ARBA" id="ARBA00004123"/>
    </source>
</evidence>